<accession>A0A7W8QR50</accession>
<reference evidence="2 3" key="1">
    <citation type="submission" date="2020-08" db="EMBL/GenBank/DDBJ databases">
        <title>Sequencing the genomes of 1000 actinobacteria strains.</title>
        <authorList>
            <person name="Klenk H.-P."/>
        </authorList>
    </citation>
    <scope>NUCLEOTIDE SEQUENCE [LARGE SCALE GENOMIC DNA]</scope>
    <source>
        <strain evidence="2 3">DSM 44551</strain>
    </source>
</reference>
<dbReference type="SMART" id="SM00530">
    <property type="entry name" value="HTH_XRE"/>
    <property type="match status" value="1"/>
</dbReference>
<dbReference type="InterPro" id="IPR010982">
    <property type="entry name" value="Lambda_DNA-bd_dom_sf"/>
</dbReference>
<dbReference type="Pfam" id="PF19054">
    <property type="entry name" value="DUF5753"/>
    <property type="match status" value="1"/>
</dbReference>
<protein>
    <submittedName>
        <fullName evidence="2">Transcriptional regulator with XRE-family HTH domain</fullName>
    </submittedName>
</protein>
<keyword evidence="3" id="KW-1185">Reference proteome</keyword>
<organism evidence="2 3">
    <name type="scientific">Nocardiopsis composta</name>
    <dbReference type="NCBI Taxonomy" id="157465"/>
    <lineage>
        <taxon>Bacteria</taxon>
        <taxon>Bacillati</taxon>
        <taxon>Actinomycetota</taxon>
        <taxon>Actinomycetes</taxon>
        <taxon>Streptosporangiales</taxon>
        <taxon>Nocardiopsidaceae</taxon>
        <taxon>Nocardiopsis</taxon>
    </lineage>
</organism>
<proteinExistence type="predicted"/>
<evidence type="ECO:0000313" key="2">
    <source>
        <dbReference type="EMBL" id="MBB5434106.1"/>
    </source>
</evidence>
<dbReference type="Gene3D" id="1.10.260.40">
    <property type="entry name" value="lambda repressor-like DNA-binding domains"/>
    <property type="match status" value="1"/>
</dbReference>
<dbReference type="CDD" id="cd00093">
    <property type="entry name" value="HTH_XRE"/>
    <property type="match status" value="1"/>
</dbReference>
<dbReference type="InterPro" id="IPR001387">
    <property type="entry name" value="Cro/C1-type_HTH"/>
</dbReference>
<name>A0A7W8QR50_9ACTN</name>
<dbReference type="PROSITE" id="PS50943">
    <property type="entry name" value="HTH_CROC1"/>
    <property type="match status" value="1"/>
</dbReference>
<dbReference type="SUPFAM" id="SSF47413">
    <property type="entry name" value="lambda repressor-like DNA-binding domains"/>
    <property type="match status" value="1"/>
</dbReference>
<dbReference type="InterPro" id="IPR043917">
    <property type="entry name" value="DUF5753"/>
</dbReference>
<evidence type="ECO:0000259" key="1">
    <source>
        <dbReference type="PROSITE" id="PS50943"/>
    </source>
</evidence>
<feature type="domain" description="HTH cro/C1-type" evidence="1">
    <location>
        <begin position="29"/>
        <end position="84"/>
    </location>
</feature>
<dbReference type="EMBL" id="JACHDB010000001">
    <property type="protein sequence ID" value="MBB5434106.1"/>
    <property type="molecule type" value="Genomic_DNA"/>
</dbReference>
<dbReference type="RefSeq" id="WP_184394434.1">
    <property type="nucleotide sequence ID" value="NZ_BAAAJD010000052.1"/>
</dbReference>
<dbReference type="GO" id="GO:0003677">
    <property type="term" value="F:DNA binding"/>
    <property type="evidence" value="ECO:0007669"/>
    <property type="project" value="InterPro"/>
</dbReference>
<dbReference type="Proteomes" id="UP000572635">
    <property type="component" value="Unassembled WGS sequence"/>
</dbReference>
<comment type="caution">
    <text evidence="2">The sequence shown here is derived from an EMBL/GenBank/DDBJ whole genome shotgun (WGS) entry which is preliminary data.</text>
</comment>
<dbReference type="AlphaFoldDB" id="A0A7W8QR50"/>
<evidence type="ECO:0000313" key="3">
    <source>
        <dbReference type="Proteomes" id="UP000572635"/>
    </source>
</evidence>
<dbReference type="Pfam" id="PF13560">
    <property type="entry name" value="HTH_31"/>
    <property type="match status" value="1"/>
</dbReference>
<gene>
    <name evidence="2" type="ORF">HDA36_004190</name>
</gene>
<sequence>MIAVADQRSEEGVMSRGGPVRRRHLIRELKRLRSARGVSQDEVSTRMGWDRGKIHRLEGGRLQRIKASDVIALCNLYEVSAEETEILAEIARESRQKSWWYRYKNVFAGPFIGLEAEAASLFEYSASIVPGLFQTKEYMAALMESSAGLMATEDEKSKRIDARGERQSSLLERVDPPRIWTVIDEAALRRQVGGPEVMKRQISHLAELSQRPNIDLQVLPFEVGAHAAAGFQFSILVFSEADSIVYIEADQDGLYLEEEEQVERYKLVFDRLQASAMSVERSKDFLKSLSK</sequence>